<dbReference type="Proteomes" id="UP000004277">
    <property type="component" value="Unassembled WGS sequence"/>
</dbReference>
<evidence type="ECO:0000313" key="1">
    <source>
        <dbReference type="EMBL" id="TMS59193.1"/>
    </source>
</evidence>
<keyword evidence="2" id="KW-1185">Reference proteome</keyword>
<proteinExistence type="predicted"/>
<reference evidence="1" key="1">
    <citation type="submission" date="2019-05" db="EMBL/GenBank/DDBJ databases">
        <title>Revised genome assembly of Burkholderiaceae (previously Ralstonia) sp. PBA.</title>
        <authorList>
            <person name="Gan H.M."/>
        </authorList>
    </citation>
    <scope>NUCLEOTIDE SEQUENCE</scope>
    <source>
        <strain evidence="1">PBA</strain>
    </source>
</reference>
<evidence type="ECO:0000313" key="2">
    <source>
        <dbReference type="Proteomes" id="UP000004277"/>
    </source>
</evidence>
<protein>
    <submittedName>
        <fullName evidence="1">Tripartite tricarboxylate transporter substrate binding protein</fullName>
    </submittedName>
</protein>
<organism evidence="1 2">
    <name type="scientific">Imbroritus primus</name>
    <dbReference type="NCBI Taxonomy" id="3058603"/>
    <lineage>
        <taxon>Bacteria</taxon>
        <taxon>Pseudomonadati</taxon>
        <taxon>Pseudomonadota</taxon>
        <taxon>Betaproteobacteria</taxon>
        <taxon>Burkholderiales</taxon>
        <taxon>Burkholderiaceae</taxon>
        <taxon>Imbroritus</taxon>
    </lineage>
</organism>
<gene>
    <name evidence="1" type="ORF">MW7_003165</name>
</gene>
<sequence length="330" mass="34617">MTLLKKSTRRQWISLCLGAVAALSVGTAQAQTWPTRPVTMIVPFAAGGTTDVVGRVLGQKLGELWKQSVVIDNRLGAGGAVGAQATAKAPADGYTIMLASGSMFTVNPFIYQRLPYSAKDFSFITNVASGPMLVVVNPEVPAKNLKELIALAKSKPGQLNFGSAGTGSQVHMAGEAFADAAGVNITHVPYKGEALGYNDLMAGQVQLMVGNIAASSNFAKSGKLRALAVTGKERSPMMPDVPTAAEAGLNGMDDVTGWFGFVVPAGTPKEIVDKIYRDTVKVLADPDTQARLAAQGMKAVGNTPQQLTAQIAAESQKWEKVVKNRKLSAN</sequence>
<name>A0ACD3SSX7_9BURK</name>
<accession>A0ACD3SSX7</accession>
<comment type="caution">
    <text evidence="1">The sequence shown here is derived from an EMBL/GenBank/DDBJ whole genome shotgun (WGS) entry which is preliminary data.</text>
</comment>
<dbReference type="EMBL" id="AKCV02000011">
    <property type="protein sequence ID" value="TMS59193.1"/>
    <property type="molecule type" value="Genomic_DNA"/>
</dbReference>